<evidence type="ECO:0000259" key="12">
    <source>
        <dbReference type="Pfam" id="PF00892"/>
    </source>
</evidence>
<evidence type="ECO:0000256" key="3">
    <source>
        <dbReference type="ARBA" id="ARBA00022516"/>
    </source>
</evidence>
<dbReference type="InterPro" id="IPR000390">
    <property type="entry name" value="Small_drug/metabolite_transptr"/>
</dbReference>
<dbReference type="Gene3D" id="1.10.3730.20">
    <property type="match status" value="1"/>
</dbReference>
<gene>
    <name evidence="13" type="ORF">CHU92_13075</name>
</gene>
<keyword evidence="8 11" id="KW-1133">Transmembrane helix</keyword>
<comment type="caution">
    <text evidence="13">The sequence shown here is derived from an EMBL/GenBank/DDBJ whole genome shotgun (WGS) entry which is preliminary data.</text>
</comment>
<accession>A0A255YVS9</accession>
<dbReference type="AlphaFoldDB" id="A0A255YVS9"/>
<feature type="transmembrane region" description="Helical" evidence="11">
    <location>
        <begin position="86"/>
        <end position="119"/>
    </location>
</feature>
<keyword evidence="7" id="KW-0448">Lipopolysaccharide biosynthesis</keyword>
<dbReference type="GO" id="GO:0009245">
    <property type="term" value="P:lipid A biosynthetic process"/>
    <property type="evidence" value="ECO:0007669"/>
    <property type="project" value="UniProtKB-KW"/>
</dbReference>
<protein>
    <recommendedName>
        <fullName evidence="12">EamA domain-containing protein</fullName>
    </recommendedName>
</protein>
<dbReference type="EMBL" id="NOXV01000299">
    <property type="protein sequence ID" value="OYQ33318.1"/>
    <property type="molecule type" value="Genomic_DNA"/>
</dbReference>
<keyword evidence="6 11" id="KW-0812">Transmembrane</keyword>
<keyword evidence="9" id="KW-0443">Lipid metabolism</keyword>
<dbReference type="Proteomes" id="UP000216605">
    <property type="component" value="Unassembled WGS sequence"/>
</dbReference>
<name>A0A255YVS9_9FLAO</name>
<evidence type="ECO:0000256" key="5">
    <source>
        <dbReference type="ARBA" id="ARBA00022556"/>
    </source>
</evidence>
<feature type="transmembrane region" description="Helical" evidence="11">
    <location>
        <begin position="6"/>
        <end position="25"/>
    </location>
</feature>
<sequence>MNSYYYIAGTLVFTVYGQIILKWRLNQLGALPAGFQDKAMFLCKALFDPYIISGFISAFTASVFWMAAMTTLEITRAYPFMSLAPALVFVIGVCFLGEAFTIGKIAGLILILLGIIVTVNY</sequence>
<keyword evidence="5" id="KW-0441">Lipid A biosynthesis</keyword>
<keyword evidence="3" id="KW-0444">Lipid biosynthesis</keyword>
<dbReference type="PANTHER" id="PTHR30561">
    <property type="entry name" value="SMR FAMILY PROTON-DEPENDENT DRUG EFFLUX TRANSPORTER SUGE"/>
    <property type="match status" value="1"/>
</dbReference>
<evidence type="ECO:0000256" key="7">
    <source>
        <dbReference type="ARBA" id="ARBA00022985"/>
    </source>
</evidence>
<evidence type="ECO:0000256" key="6">
    <source>
        <dbReference type="ARBA" id="ARBA00022692"/>
    </source>
</evidence>
<keyword evidence="10 11" id="KW-0472">Membrane</keyword>
<comment type="subcellular location">
    <subcellularLocation>
        <location evidence="1">Cell membrane</location>
        <topology evidence="1">Multi-pass membrane protein</topology>
    </subcellularLocation>
</comment>
<evidence type="ECO:0000256" key="1">
    <source>
        <dbReference type="ARBA" id="ARBA00004651"/>
    </source>
</evidence>
<dbReference type="RefSeq" id="WP_094416279.1">
    <property type="nucleotide sequence ID" value="NZ_NOXV01000299.1"/>
</dbReference>
<evidence type="ECO:0000256" key="10">
    <source>
        <dbReference type="ARBA" id="ARBA00023136"/>
    </source>
</evidence>
<dbReference type="GO" id="GO:0009103">
    <property type="term" value="P:lipopolysaccharide biosynthetic process"/>
    <property type="evidence" value="ECO:0007669"/>
    <property type="project" value="UniProtKB-KW"/>
</dbReference>
<evidence type="ECO:0000256" key="8">
    <source>
        <dbReference type="ARBA" id="ARBA00022989"/>
    </source>
</evidence>
<dbReference type="InterPro" id="IPR037185">
    <property type="entry name" value="EmrE-like"/>
</dbReference>
<dbReference type="SUPFAM" id="SSF103481">
    <property type="entry name" value="Multidrug resistance efflux transporter EmrE"/>
    <property type="match status" value="1"/>
</dbReference>
<evidence type="ECO:0000256" key="9">
    <source>
        <dbReference type="ARBA" id="ARBA00023098"/>
    </source>
</evidence>
<dbReference type="GO" id="GO:0005886">
    <property type="term" value="C:plasma membrane"/>
    <property type="evidence" value="ECO:0007669"/>
    <property type="project" value="UniProtKB-SubCell"/>
</dbReference>
<organism evidence="13 14">
    <name type="scientific">Flavobacterium cyanobacteriorum</name>
    <dbReference type="NCBI Taxonomy" id="2022802"/>
    <lineage>
        <taxon>Bacteria</taxon>
        <taxon>Pseudomonadati</taxon>
        <taxon>Bacteroidota</taxon>
        <taxon>Flavobacteriia</taxon>
        <taxon>Flavobacteriales</taxon>
        <taxon>Flavobacteriaceae</taxon>
        <taxon>Flavobacterium</taxon>
    </lineage>
</organism>
<evidence type="ECO:0000256" key="4">
    <source>
        <dbReference type="ARBA" id="ARBA00022519"/>
    </source>
</evidence>
<evidence type="ECO:0000256" key="2">
    <source>
        <dbReference type="ARBA" id="ARBA00022475"/>
    </source>
</evidence>
<keyword evidence="14" id="KW-1185">Reference proteome</keyword>
<feature type="transmembrane region" description="Helical" evidence="11">
    <location>
        <begin position="46"/>
        <end position="66"/>
    </location>
</feature>
<dbReference type="Pfam" id="PF00892">
    <property type="entry name" value="EamA"/>
    <property type="match status" value="1"/>
</dbReference>
<reference evidence="13 14" key="1">
    <citation type="submission" date="2017-07" db="EMBL/GenBank/DDBJ databases">
        <title>Flavobacterium cyanobacteriorum sp. nov., isolated from cyanobacterial aggregates in a eutrophic lake.</title>
        <authorList>
            <person name="Cai H."/>
        </authorList>
    </citation>
    <scope>NUCLEOTIDE SEQUENCE [LARGE SCALE GENOMIC DNA]</scope>
    <source>
        <strain evidence="13 14">TH021</strain>
    </source>
</reference>
<dbReference type="InterPro" id="IPR000620">
    <property type="entry name" value="EamA_dom"/>
</dbReference>
<keyword evidence="2" id="KW-1003">Cell membrane</keyword>
<evidence type="ECO:0000256" key="11">
    <source>
        <dbReference type="SAM" id="Phobius"/>
    </source>
</evidence>
<evidence type="ECO:0000313" key="14">
    <source>
        <dbReference type="Proteomes" id="UP000216605"/>
    </source>
</evidence>
<keyword evidence="4" id="KW-0997">Cell inner membrane</keyword>
<dbReference type="PANTHER" id="PTHR30561:SF9">
    <property type="entry name" value="4-AMINO-4-DEOXY-L-ARABINOSE-PHOSPHOUNDECAPRENOL FLIPPASE SUBUNIT ARNF-RELATED"/>
    <property type="match status" value="1"/>
</dbReference>
<evidence type="ECO:0000313" key="13">
    <source>
        <dbReference type="EMBL" id="OYQ33318.1"/>
    </source>
</evidence>
<feature type="domain" description="EamA" evidence="12">
    <location>
        <begin position="50"/>
        <end position="119"/>
    </location>
</feature>
<dbReference type="OrthoDB" id="517481at2"/>
<dbReference type="GO" id="GO:0022857">
    <property type="term" value="F:transmembrane transporter activity"/>
    <property type="evidence" value="ECO:0007669"/>
    <property type="project" value="InterPro"/>
</dbReference>
<proteinExistence type="predicted"/>